<feature type="compositionally biased region" description="Acidic residues" evidence="1">
    <location>
        <begin position="488"/>
        <end position="497"/>
    </location>
</feature>
<feature type="region of interest" description="Disordered" evidence="1">
    <location>
        <begin position="437"/>
        <end position="516"/>
    </location>
</feature>
<gene>
    <name evidence="2" type="ORF">FB567DRAFT_585399</name>
</gene>
<evidence type="ECO:0000313" key="2">
    <source>
        <dbReference type="EMBL" id="KAH7067830.1"/>
    </source>
</evidence>
<proteinExistence type="predicted"/>
<accession>A0A8K0QRY7</accession>
<keyword evidence="3" id="KW-1185">Reference proteome</keyword>
<reference evidence="2" key="1">
    <citation type="journal article" date="2021" name="Nat. Commun.">
        <title>Genetic determinants of endophytism in the Arabidopsis root mycobiome.</title>
        <authorList>
            <person name="Mesny F."/>
            <person name="Miyauchi S."/>
            <person name="Thiergart T."/>
            <person name="Pickel B."/>
            <person name="Atanasova L."/>
            <person name="Karlsson M."/>
            <person name="Huettel B."/>
            <person name="Barry K.W."/>
            <person name="Haridas S."/>
            <person name="Chen C."/>
            <person name="Bauer D."/>
            <person name="Andreopoulos W."/>
            <person name="Pangilinan J."/>
            <person name="LaButti K."/>
            <person name="Riley R."/>
            <person name="Lipzen A."/>
            <person name="Clum A."/>
            <person name="Drula E."/>
            <person name="Henrissat B."/>
            <person name="Kohler A."/>
            <person name="Grigoriev I.V."/>
            <person name="Martin F.M."/>
            <person name="Hacquard S."/>
        </authorList>
    </citation>
    <scope>NUCLEOTIDE SEQUENCE</scope>
    <source>
        <strain evidence="2">MPI-SDFR-AT-0120</strain>
    </source>
</reference>
<protein>
    <submittedName>
        <fullName evidence="2">Uncharacterized protein</fullName>
    </submittedName>
</protein>
<dbReference type="AlphaFoldDB" id="A0A8K0QRY7"/>
<dbReference type="EMBL" id="JAGMVJ010000034">
    <property type="protein sequence ID" value="KAH7067830.1"/>
    <property type="molecule type" value="Genomic_DNA"/>
</dbReference>
<sequence>MRLLNPPSSCFIEQCGYCCLSHDAPPKQVHDAHINLPLQHRNSSSSQSAPKLRCSTIGHLYTQHTSALQSAFEIVLRSSATMARILTFLLALLASVRVEAKSKADQIRAYQFDTDYCVGNPKGSNIDLPRDKCVNIAGGRSVKPVVDTKRVKWLNDVNNGAHTCYLMSFSDPDCPDTKEADRVGVLELPAGFDKCITKTLPVRSAKFVCGLKFVVNESVHTSTYTTTMVATSWSLGNNDLLTPHELTKTVTQTTTSAISSTVPGAPVASTSTSRRLEARADTKNEPMTLDVWMYQPWSRTAICYHCYRKKESDFGNFKCKGGPNVKATCPLRPEPKAGEPITSVTTILHVSTQSTSTTVVSTMTDGTLVHTSTQTVTAPALERRSWHKSVFFQNPWVPGHYVCADAEWEKRGKAETEIRLQKIKYKNDKDCRDAQSIDLPPPIVQPLHISSTKSSTTTTSTVTGWTKHTTTTTTVTAGRPSGAAMGDVSDDEDEEPKEAELPNADASDAVPLHGDL</sequence>
<evidence type="ECO:0000256" key="1">
    <source>
        <dbReference type="SAM" id="MobiDB-lite"/>
    </source>
</evidence>
<comment type="caution">
    <text evidence="2">The sequence shown here is derived from an EMBL/GenBank/DDBJ whole genome shotgun (WGS) entry which is preliminary data.</text>
</comment>
<feature type="non-terminal residue" evidence="2">
    <location>
        <position position="516"/>
    </location>
</feature>
<name>A0A8K0QRY7_9PLEO</name>
<evidence type="ECO:0000313" key="3">
    <source>
        <dbReference type="Proteomes" id="UP000813461"/>
    </source>
</evidence>
<organism evidence="2 3">
    <name type="scientific">Paraphoma chrysanthemicola</name>
    <dbReference type="NCBI Taxonomy" id="798071"/>
    <lineage>
        <taxon>Eukaryota</taxon>
        <taxon>Fungi</taxon>
        <taxon>Dikarya</taxon>
        <taxon>Ascomycota</taxon>
        <taxon>Pezizomycotina</taxon>
        <taxon>Dothideomycetes</taxon>
        <taxon>Pleosporomycetidae</taxon>
        <taxon>Pleosporales</taxon>
        <taxon>Pleosporineae</taxon>
        <taxon>Phaeosphaeriaceae</taxon>
        <taxon>Paraphoma</taxon>
    </lineage>
</organism>
<dbReference type="Proteomes" id="UP000813461">
    <property type="component" value="Unassembled WGS sequence"/>
</dbReference>
<feature type="compositionally biased region" description="Low complexity" evidence="1">
    <location>
        <begin position="450"/>
        <end position="476"/>
    </location>
</feature>
<dbReference type="OrthoDB" id="3691081at2759"/>